<dbReference type="GO" id="GO:0005739">
    <property type="term" value="C:mitochondrion"/>
    <property type="evidence" value="ECO:0007669"/>
    <property type="project" value="UniProtKB-SubCell"/>
</dbReference>
<evidence type="ECO:0000256" key="5">
    <source>
        <dbReference type="ARBA" id="ARBA00023274"/>
    </source>
</evidence>
<dbReference type="WBParaSite" id="SPAL_0000707100.1">
    <property type="protein sequence ID" value="SPAL_0000707100.1"/>
    <property type="gene ID" value="SPAL_0000707100"/>
</dbReference>
<evidence type="ECO:0000256" key="2">
    <source>
        <dbReference type="ARBA" id="ARBA00022946"/>
    </source>
</evidence>
<dbReference type="GO" id="GO:0005840">
    <property type="term" value="C:ribosome"/>
    <property type="evidence" value="ECO:0007669"/>
    <property type="project" value="UniProtKB-KW"/>
</dbReference>
<organism evidence="9 10">
    <name type="scientific">Strongyloides papillosus</name>
    <name type="common">Intestinal threadworm</name>
    <dbReference type="NCBI Taxonomy" id="174720"/>
    <lineage>
        <taxon>Eukaryota</taxon>
        <taxon>Metazoa</taxon>
        <taxon>Ecdysozoa</taxon>
        <taxon>Nematoda</taxon>
        <taxon>Chromadorea</taxon>
        <taxon>Rhabditida</taxon>
        <taxon>Tylenchina</taxon>
        <taxon>Panagrolaimomorpha</taxon>
        <taxon>Strongyloidoidea</taxon>
        <taxon>Strongyloididae</taxon>
        <taxon>Strongyloides</taxon>
    </lineage>
</organism>
<evidence type="ECO:0000256" key="7">
    <source>
        <dbReference type="ARBA" id="ARBA00035187"/>
    </source>
</evidence>
<dbReference type="AlphaFoldDB" id="A0A0N5BMD0"/>
<feature type="domain" description="RNase III" evidence="8">
    <location>
        <begin position="124"/>
        <end position="211"/>
    </location>
</feature>
<evidence type="ECO:0000313" key="9">
    <source>
        <dbReference type="Proteomes" id="UP000046392"/>
    </source>
</evidence>
<keyword evidence="2" id="KW-0809">Transit peptide</keyword>
<evidence type="ECO:0000259" key="8">
    <source>
        <dbReference type="PROSITE" id="PS50142"/>
    </source>
</evidence>
<comment type="subcellular location">
    <subcellularLocation>
        <location evidence="1">Mitochondrion</location>
    </subcellularLocation>
</comment>
<evidence type="ECO:0000313" key="10">
    <source>
        <dbReference type="WBParaSite" id="SPAL_0000707100.1"/>
    </source>
</evidence>
<keyword evidence="4" id="KW-0496">Mitochondrion</keyword>
<evidence type="ECO:0000256" key="1">
    <source>
        <dbReference type="ARBA" id="ARBA00004173"/>
    </source>
</evidence>
<dbReference type="Pfam" id="PF22892">
    <property type="entry name" value="DSRM_MRPL44"/>
    <property type="match status" value="1"/>
</dbReference>
<proteinExistence type="inferred from homology"/>
<dbReference type="Pfam" id="PF22935">
    <property type="entry name" value="RM44_endonuclase"/>
    <property type="match status" value="1"/>
</dbReference>
<evidence type="ECO:0000256" key="3">
    <source>
        <dbReference type="ARBA" id="ARBA00022980"/>
    </source>
</evidence>
<keyword evidence="5" id="KW-0687">Ribonucleoprotein</keyword>
<keyword evidence="9" id="KW-1185">Reference proteome</keyword>
<evidence type="ECO:0000256" key="4">
    <source>
        <dbReference type="ARBA" id="ARBA00023128"/>
    </source>
</evidence>
<dbReference type="GO" id="GO:0006396">
    <property type="term" value="P:RNA processing"/>
    <property type="evidence" value="ECO:0007669"/>
    <property type="project" value="InterPro"/>
</dbReference>
<reference evidence="10" key="1">
    <citation type="submission" date="2017-02" db="UniProtKB">
        <authorList>
            <consortium name="WormBaseParasite"/>
        </authorList>
    </citation>
    <scope>IDENTIFICATION</scope>
</reference>
<protein>
    <recommendedName>
        <fullName evidence="7">Large ribosomal subunit protein mL44</fullName>
    </recommendedName>
</protein>
<accession>A0A0N5BMD0</accession>
<dbReference type="GO" id="GO:0004525">
    <property type="term" value="F:ribonuclease III activity"/>
    <property type="evidence" value="ECO:0007669"/>
    <property type="project" value="InterPro"/>
</dbReference>
<dbReference type="InterPro" id="IPR036389">
    <property type="entry name" value="RNase_III_sf"/>
</dbReference>
<dbReference type="Proteomes" id="UP000046392">
    <property type="component" value="Unplaced"/>
</dbReference>
<dbReference type="SUPFAM" id="SSF69065">
    <property type="entry name" value="RNase III domain-like"/>
    <property type="match status" value="1"/>
</dbReference>
<dbReference type="InterPro" id="IPR000999">
    <property type="entry name" value="RNase_III_dom"/>
</dbReference>
<dbReference type="Gene3D" id="1.10.1520.10">
    <property type="entry name" value="Ribonuclease III domain"/>
    <property type="match status" value="1"/>
</dbReference>
<evidence type="ECO:0000256" key="6">
    <source>
        <dbReference type="ARBA" id="ARBA00024034"/>
    </source>
</evidence>
<keyword evidence="3" id="KW-0689">Ribosomal protein</keyword>
<dbReference type="STRING" id="174720.A0A0N5BMD0"/>
<comment type="similarity">
    <text evidence="6">Belongs to the ribonuclease III family. Mitochondrion-specific ribosomal protein mL44 subfamily.</text>
</comment>
<dbReference type="GO" id="GO:1990904">
    <property type="term" value="C:ribonucleoprotein complex"/>
    <property type="evidence" value="ECO:0007669"/>
    <property type="project" value="UniProtKB-KW"/>
</dbReference>
<name>A0A0N5BMD0_STREA</name>
<dbReference type="InterPro" id="IPR044444">
    <property type="entry name" value="Ribosomal_mL44_DSRM_metazoa"/>
</dbReference>
<sequence>MFKVFQGTLKLSQPLNKNTLVFERSIRSVWERGYLKDLYHRRVMAGADPELHRSVFPNWDYKAEVFALTHRISAPNIDKQELVTALTFPDFFDIDHQNVSIIDGEGNQRMSLCGSIEEENEKKQHNEELVGNGSIILEEYVDAYLRYNLPNAPEEFINAIRDKLTDDEVLANVSDSLGLRHIIRTKEFPPSMSLLADGLLGVIGVLPIDQANELIKNTILPNILSLPMDSVYPLANPLPVLEKLLKDQKNVSVVETRLLRKTGEMSSMPCYVVGVYGDKKLYGQMAGESVNIAIDLAATEGLLRLWGIDGGRQFLFGNQINNDDLKEYTKPNYSLSEAVGEGISLDLLTERELAEEPLKMADLINNYKTNIEPIVGIPLRKRLRHKFSRGSLFKRTFRYLVKPKVYTVA</sequence>
<dbReference type="GO" id="GO:0003725">
    <property type="term" value="F:double-stranded RNA binding"/>
    <property type="evidence" value="ECO:0007669"/>
    <property type="project" value="InterPro"/>
</dbReference>
<dbReference type="Gene3D" id="3.30.160.20">
    <property type="match status" value="1"/>
</dbReference>
<dbReference type="InterPro" id="IPR055189">
    <property type="entry name" value="RM44_endonuclase"/>
</dbReference>
<dbReference type="PROSITE" id="PS50142">
    <property type="entry name" value="RNASE_3_2"/>
    <property type="match status" value="1"/>
</dbReference>